<proteinExistence type="predicted"/>
<accession>G0U547</accession>
<name>G0U547_TRYVY</name>
<dbReference type="AlphaFoldDB" id="G0U547"/>
<sequence length="369" mass="42019">MYVYGKDQRIYYGKRTKIETLIMHLLTINVGVQVGCLAFSLYRVATAASESMESSFFALSKIKLSQAYYGSCESRTVVQKLPFRNVSVNVLPENVEYFVSRYVTQMRYLFFLASLLCLLTIVNSWCLWAKVGKLQVRFVLARRDMLPVWILATTLCGIFQVDHVVEENDRIASYLRSCGMLGKLKVHRIMPYYEMIISFGFTLGLFVLNLLVALCARCLKNPKKKFLRQEATERRQAIELQTQNTSPTSAFLMTQHRLHGYSPSGTFGYPPSNVVPNEGVVPWPQHHVYQDQAECLPQTNYVTSPGDLQAPHEQPEPLFNSEIPQPPARAMTQPFPLHVDPAATVVWSQQDEVTPADHRVQQFSLPEGR</sequence>
<keyword evidence="1" id="KW-0812">Transmembrane</keyword>
<feature type="transmembrane region" description="Helical" evidence="1">
    <location>
        <begin position="148"/>
        <end position="165"/>
    </location>
</feature>
<feature type="transmembrane region" description="Helical" evidence="1">
    <location>
        <begin position="195"/>
        <end position="219"/>
    </location>
</feature>
<protein>
    <submittedName>
        <fullName evidence="2">Uncharacterized protein</fullName>
    </submittedName>
</protein>
<organism evidence="2">
    <name type="scientific">Trypanosoma vivax (strain Y486)</name>
    <dbReference type="NCBI Taxonomy" id="1055687"/>
    <lineage>
        <taxon>Eukaryota</taxon>
        <taxon>Discoba</taxon>
        <taxon>Euglenozoa</taxon>
        <taxon>Kinetoplastea</taxon>
        <taxon>Metakinetoplastina</taxon>
        <taxon>Trypanosomatida</taxon>
        <taxon>Trypanosomatidae</taxon>
        <taxon>Trypanosoma</taxon>
        <taxon>Duttonella</taxon>
    </lineage>
</organism>
<evidence type="ECO:0000313" key="2">
    <source>
        <dbReference type="EMBL" id="CCC50995.1"/>
    </source>
</evidence>
<dbReference type="OMA" id="YYEMIIS"/>
<dbReference type="EMBL" id="HE573026">
    <property type="protein sequence ID" value="CCC50995.1"/>
    <property type="molecule type" value="Genomic_DNA"/>
</dbReference>
<feature type="transmembrane region" description="Helical" evidence="1">
    <location>
        <begin position="21"/>
        <end position="42"/>
    </location>
</feature>
<evidence type="ECO:0000256" key="1">
    <source>
        <dbReference type="SAM" id="Phobius"/>
    </source>
</evidence>
<gene>
    <name evidence="2" type="ORF">TVY486_1000490</name>
</gene>
<keyword evidence="1" id="KW-1133">Transmembrane helix</keyword>
<dbReference type="VEuPathDB" id="TriTrypDB:TvY486_1000490"/>
<feature type="transmembrane region" description="Helical" evidence="1">
    <location>
        <begin position="108"/>
        <end position="128"/>
    </location>
</feature>
<reference evidence="2" key="1">
    <citation type="journal article" date="2012" name="Proc. Natl. Acad. Sci. U.S.A.">
        <title>Antigenic diversity is generated by distinct evolutionary mechanisms in African trypanosome species.</title>
        <authorList>
            <person name="Jackson A.P."/>
            <person name="Berry A."/>
            <person name="Aslett M."/>
            <person name="Allison H.C."/>
            <person name="Burton P."/>
            <person name="Vavrova-Anderson J."/>
            <person name="Brown R."/>
            <person name="Browne H."/>
            <person name="Corton N."/>
            <person name="Hauser H."/>
            <person name="Gamble J."/>
            <person name="Gilderthorp R."/>
            <person name="Marcello L."/>
            <person name="McQuillan J."/>
            <person name="Otto T.D."/>
            <person name="Quail M.A."/>
            <person name="Sanders M.J."/>
            <person name="van Tonder A."/>
            <person name="Ginger M.L."/>
            <person name="Field M.C."/>
            <person name="Barry J.D."/>
            <person name="Hertz-Fowler C."/>
            <person name="Berriman M."/>
        </authorList>
    </citation>
    <scope>NUCLEOTIDE SEQUENCE</scope>
    <source>
        <strain evidence="2">Y486</strain>
    </source>
</reference>
<keyword evidence="1" id="KW-0472">Membrane</keyword>